<dbReference type="PANTHER" id="PTHR38041">
    <property type="entry name" value="CHORISMATE MUTASE"/>
    <property type="match status" value="1"/>
</dbReference>
<dbReference type="PANTHER" id="PTHR38041:SF2">
    <property type="entry name" value="SECRETED CHORISMATE MUTASE"/>
    <property type="match status" value="1"/>
</dbReference>
<dbReference type="SUPFAM" id="SSF48600">
    <property type="entry name" value="Chorismate mutase II"/>
    <property type="match status" value="1"/>
</dbReference>
<name>A0ABW9A6Z4_9BURK</name>
<gene>
    <name evidence="6" type="primary">aroQ</name>
    <name evidence="6" type="ORF">PQR62_10215</name>
</gene>
<dbReference type="Pfam" id="PF01817">
    <property type="entry name" value="CM_2"/>
    <property type="match status" value="1"/>
</dbReference>
<evidence type="ECO:0000313" key="7">
    <source>
        <dbReference type="Proteomes" id="UP001629246"/>
    </source>
</evidence>
<feature type="domain" description="Chorismate mutase" evidence="5">
    <location>
        <begin position="33"/>
        <end position="129"/>
    </location>
</feature>
<accession>A0ABW9A6Z4</accession>
<dbReference type="GO" id="GO:0004106">
    <property type="term" value="F:chorismate mutase activity"/>
    <property type="evidence" value="ECO:0007669"/>
    <property type="project" value="UniProtKB-EC"/>
</dbReference>
<dbReference type="InterPro" id="IPR036263">
    <property type="entry name" value="Chorismate_II_sf"/>
</dbReference>
<keyword evidence="4 6" id="KW-0413">Isomerase</keyword>
<proteinExistence type="predicted"/>
<evidence type="ECO:0000313" key="6">
    <source>
        <dbReference type="EMBL" id="MFL9924641.1"/>
    </source>
</evidence>
<dbReference type="SMART" id="SM00830">
    <property type="entry name" value="CM_2"/>
    <property type="match status" value="1"/>
</dbReference>
<dbReference type="NCBIfam" id="TIGR01806">
    <property type="entry name" value="CM_mono2"/>
    <property type="match status" value="1"/>
</dbReference>
<evidence type="ECO:0000256" key="2">
    <source>
        <dbReference type="ARBA" id="ARBA00012404"/>
    </source>
</evidence>
<dbReference type="EC" id="5.4.99.5" evidence="2"/>
<evidence type="ECO:0000256" key="3">
    <source>
        <dbReference type="ARBA" id="ARBA00022729"/>
    </source>
</evidence>
<evidence type="ECO:0000256" key="1">
    <source>
        <dbReference type="ARBA" id="ARBA00004817"/>
    </source>
</evidence>
<sequence length="209" mass="23153">MFIRAIWFPTVPLRRPRAILHALQHLIALGCCALLLSACAGLRPGSVDAQTQAALRQLLELQKQRLDVATPVARSKWNSGAAIDDPAREAAILNEVAAQAQKSGVDPQWSRRFFQDQFDAGKIVQRELHAQWRAQGLPPFAAPPDLAREVRPVLDKLTPALLQSLLRLQGRWCETGMRAELAALSSRILAKDYDRAVRERALASLLCPD</sequence>
<dbReference type="InterPro" id="IPR036979">
    <property type="entry name" value="CM_dom_sf"/>
</dbReference>
<keyword evidence="7" id="KW-1185">Reference proteome</keyword>
<dbReference type="Proteomes" id="UP001629246">
    <property type="component" value="Unassembled WGS sequence"/>
</dbReference>
<keyword evidence="3" id="KW-0732">Signal</keyword>
<evidence type="ECO:0000256" key="4">
    <source>
        <dbReference type="ARBA" id="ARBA00023235"/>
    </source>
</evidence>
<comment type="caution">
    <text evidence="6">The sequence shown here is derived from an EMBL/GenBank/DDBJ whole genome shotgun (WGS) entry which is preliminary data.</text>
</comment>
<dbReference type="PROSITE" id="PS51257">
    <property type="entry name" value="PROKAR_LIPOPROTEIN"/>
    <property type="match status" value="1"/>
</dbReference>
<dbReference type="EMBL" id="JAQQFM010000004">
    <property type="protein sequence ID" value="MFL9924641.1"/>
    <property type="molecule type" value="Genomic_DNA"/>
</dbReference>
<dbReference type="InterPro" id="IPR008240">
    <property type="entry name" value="Chorismate_mutase_periplasmic"/>
</dbReference>
<dbReference type="RefSeq" id="WP_408157478.1">
    <property type="nucleotide sequence ID" value="NZ_JAQQFM010000004.1"/>
</dbReference>
<dbReference type="PROSITE" id="PS51168">
    <property type="entry name" value="CHORISMATE_MUT_2"/>
    <property type="match status" value="1"/>
</dbReference>
<dbReference type="Gene3D" id="1.20.59.10">
    <property type="entry name" value="Chorismate mutase"/>
    <property type="match status" value="1"/>
</dbReference>
<evidence type="ECO:0000259" key="5">
    <source>
        <dbReference type="PROSITE" id="PS51168"/>
    </source>
</evidence>
<protein>
    <recommendedName>
        <fullName evidence="2">chorismate mutase</fullName>
        <ecNumber evidence="2">5.4.99.5</ecNumber>
    </recommendedName>
</protein>
<comment type="pathway">
    <text evidence="1">Metabolic intermediate biosynthesis; prephenate biosynthesis; prephenate from chorismate: step 1/1.</text>
</comment>
<dbReference type="InterPro" id="IPR051331">
    <property type="entry name" value="Chorismate_mutase-related"/>
</dbReference>
<dbReference type="InterPro" id="IPR002701">
    <property type="entry name" value="CM_II_prokaryot"/>
</dbReference>
<organism evidence="6 7">
    <name type="scientific">Herbaspirillum lusitanum</name>
    <dbReference type="NCBI Taxonomy" id="213312"/>
    <lineage>
        <taxon>Bacteria</taxon>
        <taxon>Pseudomonadati</taxon>
        <taxon>Pseudomonadota</taxon>
        <taxon>Betaproteobacteria</taxon>
        <taxon>Burkholderiales</taxon>
        <taxon>Oxalobacteraceae</taxon>
        <taxon>Herbaspirillum</taxon>
    </lineage>
</organism>
<reference evidence="6 7" key="1">
    <citation type="journal article" date="2024" name="Chem. Sci.">
        <title>Discovery of megapolipeptins by genome mining of a Burkholderiales bacteria collection.</title>
        <authorList>
            <person name="Paulo B.S."/>
            <person name="Recchia M.J.J."/>
            <person name="Lee S."/>
            <person name="Fergusson C.H."/>
            <person name="Romanowski S.B."/>
            <person name="Hernandez A."/>
            <person name="Krull N."/>
            <person name="Liu D.Y."/>
            <person name="Cavanagh H."/>
            <person name="Bos A."/>
            <person name="Gray C.A."/>
            <person name="Murphy B.T."/>
            <person name="Linington R.G."/>
            <person name="Eustaquio A.S."/>
        </authorList>
    </citation>
    <scope>NUCLEOTIDE SEQUENCE [LARGE SCALE GENOMIC DNA]</scope>
    <source>
        <strain evidence="6 7">RL21-008-BIB-A</strain>
    </source>
</reference>